<protein>
    <submittedName>
        <fullName evidence="1">Uncharacterized protein</fullName>
    </submittedName>
</protein>
<dbReference type="EMBL" id="JAGYWB010000003">
    <property type="protein sequence ID" value="KAI0527016.1"/>
    <property type="molecule type" value="Genomic_DNA"/>
</dbReference>
<evidence type="ECO:0000313" key="2">
    <source>
        <dbReference type="Proteomes" id="UP000829196"/>
    </source>
</evidence>
<evidence type="ECO:0000313" key="1">
    <source>
        <dbReference type="EMBL" id="KAI0527016.1"/>
    </source>
</evidence>
<name>A0A8T3C7L3_DENNO</name>
<organism evidence="1 2">
    <name type="scientific">Dendrobium nobile</name>
    <name type="common">Orchid</name>
    <dbReference type="NCBI Taxonomy" id="94219"/>
    <lineage>
        <taxon>Eukaryota</taxon>
        <taxon>Viridiplantae</taxon>
        <taxon>Streptophyta</taxon>
        <taxon>Embryophyta</taxon>
        <taxon>Tracheophyta</taxon>
        <taxon>Spermatophyta</taxon>
        <taxon>Magnoliopsida</taxon>
        <taxon>Liliopsida</taxon>
        <taxon>Asparagales</taxon>
        <taxon>Orchidaceae</taxon>
        <taxon>Epidendroideae</taxon>
        <taxon>Malaxideae</taxon>
        <taxon>Dendrobiinae</taxon>
        <taxon>Dendrobium</taxon>
    </lineage>
</organism>
<accession>A0A8T3C7L3</accession>
<keyword evidence="2" id="KW-1185">Reference proteome</keyword>
<gene>
    <name evidence="1" type="ORF">KFK09_002612</name>
</gene>
<reference evidence="1" key="1">
    <citation type="journal article" date="2022" name="Front. Genet.">
        <title>Chromosome-Scale Assembly of the Dendrobium nobile Genome Provides Insights Into the Molecular Mechanism of the Biosynthesis of the Medicinal Active Ingredient of Dendrobium.</title>
        <authorList>
            <person name="Xu Q."/>
            <person name="Niu S.-C."/>
            <person name="Li K.-L."/>
            <person name="Zheng P.-J."/>
            <person name="Zhang X.-J."/>
            <person name="Jia Y."/>
            <person name="Liu Y."/>
            <person name="Niu Y.-X."/>
            <person name="Yu L.-H."/>
            <person name="Chen D.-F."/>
            <person name="Zhang G.-Q."/>
        </authorList>
    </citation>
    <scope>NUCLEOTIDE SEQUENCE</scope>
    <source>
        <tissue evidence="1">Leaf</tissue>
    </source>
</reference>
<sequence length="110" mass="12678">MNYTNVVNAKVSYEHTSDATELRRWRVFECFKSVSLHMFVCSLQVCIYECLCVQRMDVDLCYEKKKKSITSARSRKSRWDICSNHCTFGAVLGYLLKSCGSSSITALQRL</sequence>
<dbReference type="Proteomes" id="UP000829196">
    <property type="component" value="Unassembled WGS sequence"/>
</dbReference>
<dbReference type="AlphaFoldDB" id="A0A8T3C7L3"/>
<proteinExistence type="predicted"/>
<comment type="caution">
    <text evidence="1">The sequence shown here is derived from an EMBL/GenBank/DDBJ whole genome shotgun (WGS) entry which is preliminary data.</text>
</comment>